<keyword evidence="2" id="KW-1185">Reference proteome</keyword>
<dbReference type="Pfam" id="PF02585">
    <property type="entry name" value="PIG-L"/>
    <property type="match status" value="1"/>
</dbReference>
<dbReference type="RefSeq" id="WP_175105265.1">
    <property type="nucleotide sequence ID" value="NZ_CADIKM010000010.1"/>
</dbReference>
<reference evidence="1 2" key="1">
    <citation type="submission" date="2020-04" db="EMBL/GenBank/DDBJ databases">
        <authorList>
            <person name="De Canck E."/>
        </authorList>
    </citation>
    <scope>NUCLEOTIDE SEQUENCE [LARGE SCALE GENOMIC DNA]</scope>
    <source>
        <strain evidence="1 2">LMG 28138</strain>
    </source>
</reference>
<proteinExistence type="predicted"/>
<dbReference type="GO" id="GO:0035595">
    <property type="term" value="F:N-acetylglucosaminylinositol deacetylase activity"/>
    <property type="evidence" value="ECO:0007669"/>
    <property type="project" value="UniProtKB-EC"/>
</dbReference>
<evidence type="ECO:0000313" key="2">
    <source>
        <dbReference type="Proteomes" id="UP000494115"/>
    </source>
</evidence>
<dbReference type="PANTHER" id="PTHR12993">
    <property type="entry name" value="N-ACETYLGLUCOSAMINYL-PHOSPHATIDYLINOSITOL DE-N-ACETYLASE-RELATED"/>
    <property type="match status" value="1"/>
</dbReference>
<dbReference type="InterPro" id="IPR003737">
    <property type="entry name" value="GlcNAc_PI_deacetylase-related"/>
</dbReference>
<protein>
    <submittedName>
        <fullName evidence="1">1D-myo-inositol 2-acetamido-2-deoxy-alpha-D-glucopyranoside deacetylase</fullName>
        <ecNumber evidence="1">3.5.1.103</ecNumber>
    </submittedName>
</protein>
<sequence length="253" mass="28072">MEALKPRIFAGEGTPESDWLNWNGLAALHEIGPEALVPFDSRAVFVAPHPDDEVLGMGGLMARLAKMQRRLALVAVTDGDASHQGSSLWPVERLRTERPVETRAALQRLHASNVELTRMQIGDGQVRYAESHLTERLKAMFRSTDVVITTWRLDGHPDHEATGRATAQACLATGATLIEVPVWTWHWASPGDARVPWSRARRLSLDAGTHARKRDAVQAFTSQIEDDPSTGRQAVLSPHVLDRLLRDFEVVFV</sequence>
<keyword evidence="1" id="KW-0378">Hydrolase</keyword>
<dbReference type="Proteomes" id="UP000494115">
    <property type="component" value="Unassembled WGS sequence"/>
</dbReference>
<dbReference type="SUPFAM" id="SSF102588">
    <property type="entry name" value="LmbE-like"/>
    <property type="match status" value="1"/>
</dbReference>
<dbReference type="InterPro" id="IPR024078">
    <property type="entry name" value="LmbE-like_dom_sf"/>
</dbReference>
<organism evidence="1 2">
    <name type="scientific">Pararobbsia alpina</name>
    <dbReference type="NCBI Taxonomy" id="621374"/>
    <lineage>
        <taxon>Bacteria</taxon>
        <taxon>Pseudomonadati</taxon>
        <taxon>Pseudomonadota</taxon>
        <taxon>Betaproteobacteria</taxon>
        <taxon>Burkholderiales</taxon>
        <taxon>Burkholderiaceae</taxon>
        <taxon>Pararobbsia</taxon>
    </lineage>
</organism>
<dbReference type="EMBL" id="CADIKM010000010">
    <property type="protein sequence ID" value="CAB3788973.1"/>
    <property type="molecule type" value="Genomic_DNA"/>
</dbReference>
<dbReference type="EC" id="3.5.1.103" evidence="1"/>
<gene>
    <name evidence="1" type="primary">mshB</name>
    <name evidence="1" type="ORF">LMG28138_02716</name>
</gene>
<dbReference type="Gene3D" id="3.40.50.10320">
    <property type="entry name" value="LmbE-like"/>
    <property type="match status" value="1"/>
</dbReference>
<dbReference type="PANTHER" id="PTHR12993:SF29">
    <property type="entry name" value="BLR3841 PROTEIN"/>
    <property type="match status" value="1"/>
</dbReference>
<accession>A0A6S7BF40</accession>
<name>A0A6S7BF40_9BURK</name>
<dbReference type="AlphaFoldDB" id="A0A6S7BF40"/>
<evidence type="ECO:0000313" key="1">
    <source>
        <dbReference type="EMBL" id="CAB3788973.1"/>
    </source>
</evidence>